<sequence length="116" mass="12371">MGEQVHTLDNAGHLMPPDPSMTHPVAASGITLAMATAGTDYTQDVEQGQSYAVTFVATAAKFMLLSITGVTSVAANREWVIMANDTAIIHIPIGKTTLYVECDESSKNAYLRKLAD</sequence>
<gene>
    <name evidence="1" type="ORF">LCGC14_2511990</name>
</gene>
<evidence type="ECO:0000313" key="1">
    <source>
        <dbReference type="EMBL" id="KKL14804.1"/>
    </source>
</evidence>
<proteinExistence type="predicted"/>
<name>A0A0F9AYW2_9ZZZZ</name>
<comment type="caution">
    <text evidence="1">The sequence shown here is derived from an EMBL/GenBank/DDBJ whole genome shotgun (WGS) entry which is preliminary data.</text>
</comment>
<accession>A0A0F9AYW2</accession>
<protein>
    <submittedName>
        <fullName evidence="1">Uncharacterized protein</fullName>
    </submittedName>
</protein>
<reference evidence="1" key="1">
    <citation type="journal article" date="2015" name="Nature">
        <title>Complex archaea that bridge the gap between prokaryotes and eukaryotes.</title>
        <authorList>
            <person name="Spang A."/>
            <person name="Saw J.H."/>
            <person name="Jorgensen S.L."/>
            <person name="Zaremba-Niedzwiedzka K."/>
            <person name="Martijn J."/>
            <person name="Lind A.E."/>
            <person name="van Eijk R."/>
            <person name="Schleper C."/>
            <person name="Guy L."/>
            <person name="Ettema T.J."/>
        </authorList>
    </citation>
    <scope>NUCLEOTIDE SEQUENCE</scope>
</reference>
<dbReference type="EMBL" id="LAZR01040311">
    <property type="protein sequence ID" value="KKL14804.1"/>
    <property type="molecule type" value="Genomic_DNA"/>
</dbReference>
<dbReference type="AlphaFoldDB" id="A0A0F9AYW2"/>
<organism evidence="1">
    <name type="scientific">marine sediment metagenome</name>
    <dbReference type="NCBI Taxonomy" id="412755"/>
    <lineage>
        <taxon>unclassified sequences</taxon>
        <taxon>metagenomes</taxon>
        <taxon>ecological metagenomes</taxon>
    </lineage>
</organism>